<evidence type="ECO:0000259" key="8">
    <source>
        <dbReference type="Pfam" id="PF05916"/>
    </source>
</evidence>
<dbReference type="PANTHER" id="PTHR21206">
    <property type="entry name" value="SLD5 PROTEIN"/>
    <property type="match status" value="1"/>
</dbReference>
<dbReference type="SUPFAM" id="SSF158573">
    <property type="entry name" value="GINS helical bundle-like"/>
    <property type="match status" value="1"/>
</dbReference>
<gene>
    <name evidence="10" type="primary">Gins4</name>
    <name evidence="10" type="ORF">Bhyg_13978</name>
</gene>
<dbReference type="InterPro" id="IPR038749">
    <property type="entry name" value="Sld5_GINS_A"/>
</dbReference>
<protein>
    <recommendedName>
        <fullName evidence="3 6">DNA replication complex GINS protein SLD5</fullName>
    </recommendedName>
</protein>
<proteinExistence type="inferred from homology"/>
<evidence type="ECO:0000256" key="3">
    <source>
        <dbReference type="ARBA" id="ARBA00014804"/>
    </source>
</evidence>
<dbReference type="SUPFAM" id="SSF160059">
    <property type="entry name" value="PriA/YqbF domain"/>
    <property type="match status" value="1"/>
</dbReference>
<feature type="compositionally biased region" description="Acidic residues" evidence="7">
    <location>
        <begin position="12"/>
        <end position="21"/>
    </location>
</feature>
<keyword evidence="11" id="KW-1185">Reference proteome</keyword>
<evidence type="ECO:0000256" key="5">
    <source>
        <dbReference type="ARBA" id="ARBA00023242"/>
    </source>
</evidence>
<dbReference type="Gene3D" id="3.40.5.60">
    <property type="match status" value="1"/>
</dbReference>
<keyword evidence="4 6" id="KW-0235">DNA replication</keyword>
<dbReference type="Gene3D" id="1.20.58.1030">
    <property type="match status" value="1"/>
</dbReference>
<sequence length="216" mass="25209">MEEEVPISGNSEEFELDEEEEEPITAKKVLDTLRQAWLNEKFAPDLLLHQTDMLDLMLAQVSYMEENLRHLESNDFRGIIHRMELERIKYIICCYLRCRLAKIEEFTDFILAEEAKREEKLLSEEEFTYATTFSNITKKHFEQIVLKYVPTLRDDCAQNLPRPNEMSHVFLTANKDVPSVIVGSNDEEVDLQIGSRHIMPYKLAADLLKNGDVQLL</sequence>
<comment type="function">
    <text evidence="6">The GINS complex plays an essential role in the initiation of DNA replication.</text>
</comment>
<evidence type="ECO:0000313" key="11">
    <source>
        <dbReference type="Proteomes" id="UP001151699"/>
    </source>
</evidence>
<evidence type="ECO:0000259" key="9">
    <source>
        <dbReference type="Pfam" id="PF16922"/>
    </source>
</evidence>
<dbReference type="InterPro" id="IPR008591">
    <property type="entry name" value="GINS_Sld5"/>
</dbReference>
<feature type="domain" description="GINS subunit" evidence="8">
    <location>
        <begin position="73"/>
        <end position="144"/>
    </location>
</feature>
<evidence type="ECO:0000256" key="7">
    <source>
        <dbReference type="SAM" id="MobiDB-lite"/>
    </source>
</evidence>
<comment type="similarity">
    <text evidence="2 6">Belongs to the GINS4/SLD5 family.</text>
</comment>
<dbReference type="InterPro" id="IPR036224">
    <property type="entry name" value="GINS_bundle-like_dom_sf"/>
</dbReference>
<dbReference type="Proteomes" id="UP001151699">
    <property type="component" value="Chromosome C"/>
</dbReference>
<dbReference type="EMBL" id="WJQU01000004">
    <property type="protein sequence ID" value="KAJ6635392.1"/>
    <property type="molecule type" value="Genomic_DNA"/>
</dbReference>
<evidence type="ECO:0000313" key="10">
    <source>
        <dbReference type="EMBL" id="KAJ6635392.1"/>
    </source>
</evidence>
<name>A0A9Q0MSA7_9DIPT</name>
<dbReference type="InterPro" id="IPR021151">
    <property type="entry name" value="GINS_A"/>
</dbReference>
<feature type="domain" description="DNA replication complex GINS protein SLD5 C-terminal" evidence="9">
    <location>
        <begin position="163"/>
        <end position="216"/>
    </location>
</feature>
<dbReference type="GO" id="GO:0000727">
    <property type="term" value="P:double-strand break repair via break-induced replication"/>
    <property type="evidence" value="ECO:0007669"/>
    <property type="project" value="TreeGrafter"/>
</dbReference>
<dbReference type="AlphaFoldDB" id="A0A9Q0MSA7"/>
<accession>A0A9Q0MSA7</accession>
<dbReference type="GO" id="GO:0006261">
    <property type="term" value="P:DNA-templated DNA replication"/>
    <property type="evidence" value="ECO:0007669"/>
    <property type="project" value="InterPro"/>
</dbReference>
<dbReference type="CDD" id="cd21692">
    <property type="entry name" value="GINS_B_Sld5"/>
    <property type="match status" value="1"/>
</dbReference>
<dbReference type="PANTHER" id="PTHR21206:SF0">
    <property type="entry name" value="DNA REPLICATION COMPLEX GINS PROTEIN SLD5"/>
    <property type="match status" value="1"/>
</dbReference>
<dbReference type="OrthoDB" id="67388at2759"/>
<dbReference type="Pfam" id="PF05916">
    <property type="entry name" value="Sld5"/>
    <property type="match status" value="1"/>
</dbReference>
<comment type="caution">
    <text evidence="10">The sequence shown here is derived from an EMBL/GenBank/DDBJ whole genome shotgun (WGS) entry which is preliminary data.</text>
</comment>
<comment type="subcellular location">
    <subcellularLocation>
        <location evidence="1 6">Nucleus</location>
    </subcellularLocation>
</comment>
<organism evidence="10 11">
    <name type="scientific">Pseudolycoriella hygida</name>
    <dbReference type="NCBI Taxonomy" id="35572"/>
    <lineage>
        <taxon>Eukaryota</taxon>
        <taxon>Metazoa</taxon>
        <taxon>Ecdysozoa</taxon>
        <taxon>Arthropoda</taxon>
        <taxon>Hexapoda</taxon>
        <taxon>Insecta</taxon>
        <taxon>Pterygota</taxon>
        <taxon>Neoptera</taxon>
        <taxon>Endopterygota</taxon>
        <taxon>Diptera</taxon>
        <taxon>Nematocera</taxon>
        <taxon>Sciaroidea</taxon>
        <taxon>Sciaridae</taxon>
        <taxon>Pseudolycoriella</taxon>
    </lineage>
</organism>
<keyword evidence="5 6" id="KW-0539">Nucleus</keyword>
<evidence type="ECO:0000256" key="1">
    <source>
        <dbReference type="ARBA" id="ARBA00004123"/>
    </source>
</evidence>
<evidence type="ECO:0000256" key="4">
    <source>
        <dbReference type="ARBA" id="ARBA00022705"/>
    </source>
</evidence>
<dbReference type="CDD" id="cd11711">
    <property type="entry name" value="GINS_A_Sld5"/>
    <property type="match status" value="1"/>
</dbReference>
<dbReference type="PIRSF" id="PIRSF007764">
    <property type="entry name" value="Sld5"/>
    <property type="match status" value="1"/>
</dbReference>
<dbReference type="Pfam" id="PF16922">
    <property type="entry name" value="SLD5_C"/>
    <property type="match status" value="1"/>
</dbReference>
<evidence type="ECO:0000256" key="2">
    <source>
        <dbReference type="ARBA" id="ARBA00008187"/>
    </source>
</evidence>
<dbReference type="GO" id="GO:0000811">
    <property type="term" value="C:GINS complex"/>
    <property type="evidence" value="ECO:0007669"/>
    <property type="project" value="UniProtKB-UniRule"/>
</dbReference>
<evidence type="ECO:0000256" key="6">
    <source>
        <dbReference type="PIRNR" id="PIRNR007764"/>
    </source>
</evidence>
<dbReference type="InterPro" id="IPR031633">
    <property type="entry name" value="SLD5_C"/>
</dbReference>
<reference evidence="10" key="1">
    <citation type="submission" date="2022-07" db="EMBL/GenBank/DDBJ databases">
        <authorList>
            <person name="Trinca V."/>
            <person name="Uliana J.V.C."/>
            <person name="Torres T.T."/>
            <person name="Ward R.J."/>
            <person name="Monesi N."/>
        </authorList>
    </citation>
    <scope>NUCLEOTIDE SEQUENCE</scope>
    <source>
        <strain evidence="10">HSMRA1968</strain>
        <tissue evidence="10">Whole embryos</tissue>
    </source>
</reference>
<feature type="region of interest" description="Disordered" evidence="7">
    <location>
        <begin position="1"/>
        <end position="21"/>
    </location>
</feature>